<evidence type="ECO:0000313" key="2">
    <source>
        <dbReference type="EMBL" id="MBK1834197.1"/>
    </source>
</evidence>
<proteinExistence type="predicted"/>
<evidence type="ECO:0000313" key="3">
    <source>
        <dbReference type="Proteomes" id="UP000604083"/>
    </source>
</evidence>
<dbReference type="EMBL" id="JAENIO010000019">
    <property type="protein sequence ID" value="MBK1834197.1"/>
    <property type="molecule type" value="Genomic_DNA"/>
</dbReference>
<evidence type="ECO:0000259" key="1">
    <source>
        <dbReference type="PROSITE" id="PS51061"/>
    </source>
</evidence>
<keyword evidence="3" id="KW-1185">Reference proteome</keyword>
<dbReference type="PANTHER" id="PTHR35800">
    <property type="entry name" value="PROTEIN JAG"/>
    <property type="match status" value="1"/>
</dbReference>
<sequence>MNDAKQAEEILDSILGKLGFSYQIEHEDSEEGAVLQIRTEQGKYLIGRSGDRLDDIQYLVNRILQKKNPDAERVRVDCEDYRVEQEQKLCETVLEAAEKVKATGKPVRLKPLNAYYRRIAHNAVVDDPEIETTSPGGNDRMKRITLRLAGS</sequence>
<dbReference type="PROSITE" id="PS51061">
    <property type="entry name" value="R3H"/>
    <property type="match status" value="1"/>
</dbReference>
<dbReference type="Gene3D" id="3.30.1370.50">
    <property type="entry name" value="R3H-like domain"/>
    <property type="match status" value="1"/>
</dbReference>
<name>A0A934VME5_9BACT</name>
<protein>
    <submittedName>
        <fullName evidence="2">Single-stranded DNA-binding protein</fullName>
    </submittedName>
</protein>
<gene>
    <name evidence="2" type="ORF">JIN78_09000</name>
</gene>
<dbReference type="GO" id="GO:0003723">
    <property type="term" value="F:RNA binding"/>
    <property type="evidence" value="ECO:0007669"/>
    <property type="project" value="InterPro"/>
</dbReference>
<comment type="caution">
    <text evidence="2">The sequence shown here is derived from an EMBL/GenBank/DDBJ whole genome shotgun (WGS) entry which is preliminary data.</text>
</comment>
<dbReference type="InterPro" id="IPR039247">
    <property type="entry name" value="KhpB"/>
</dbReference>
<dbReference type="InterPro" id="IPR001374">
    <property type="entry name" value="R3H_dom"/>
</dbReference>
<dbReference type="GO" id="GO:0003677">
    <property type="term" value="F:DNA binding"/>
    <property type="evidence" value="ECO:0007669"/>
    <property type="project" value="UniProtKB-KW"/>
</dbReference>
<dbReference type="RefSeq" id="WP_200391632.1">
    <property type="nucleotide sequence ID" value="NZ_JAENIO010000019.1"/>
</dbReference>
<dbReference type="InterPro" id="IPR015946">
    <property type="entry name" value="KH_dom-like_a/b"/>
</dbReference>
<keyword evidence="2" id="KW-0238">DNA-binding</keyword>
<dbReference type="PANTHER" id="PTHR35800:SF1">
    <property type="entry name" value="RNA-BINDING PROTEIN KHPB"/>
    <property type="match status" value="1"/>
</dbReference>
<feature type="domain" description="R3H" evidence="1">
    <location>
        <begin position="83"/>
        <end position="149"/>
    </location>
</feature>
<dbReference type="InterPro" id="IPR038008">
    <property type="entry name" value="Jag_KH"/>
</dbReference>
<dbReference type="SMART" id="SM00393">
    <property type="entry name" value="R3H"/>
    <property type="match status" value="1"/>
</dbReference>
<dbReference type="InterPro" id="IPR036867">
    <property type="entry name" value="R3H_dom_sf"/>
</dbReference>
<dbReference type="Gene3D" id="3.30.300.20">
    <property type="match status" value="1"/>
</dbReference>
<dbReference type="CDD" id="cd02414">
    <property type="entry name" value="KH-II_Jag"/>
    <property type="match status" value="1"/>
</dbReference>
<dbReference type="AlphaFoldDB" id="A0A934VME5"/>
<dbReference type="Proteomes" id="UP000604083">
    <property type="component" value="Unassembled WGS sequence"/>
</dbReference>
<accession>A0A934VME5</accession>
<dbReference type="Pfam" id="PF01424">
    <property type="entry name" value="R3H"/>
    <property type="match status" value="1"/>
</dbReference>
<reference evidence="2" key="1">
    <citation type="submission" date="2021-01" db="EMBL/GenBank/DDBJ databases">
        <title>Modified the classification status of verrucomicrobia.</title>
        <authorList>
            <person name="Feng X."/>
        </authorList>
    </citation>
    <scope>NUCLEOTIDE SEQUENCE</scope>
    <source>
        <strain evidence="2">KCTC 12986</strain>
    </source>
</reference>
<organism evidence="2 3">
    <name type="scientific">Roseibacillus ishigakijimensis</name>
    <dbReference type="NCBI Taxonomy" id="454146"/>
    <lineage>
        <taxon>Bacteria</taxon>
        <taxon>Pseudomonadati</taxon>
        <taxon>Verrucomicrobiota</taxon>
        <taxon>Verrucomicrobiia</taxon>
        <taxon>Verrucomicrobiales</taxon>
        <taxon>Verrucomicrobiaceae</taxon>
        <taxon>Roseibacillus</taxon>
    </lineage>
</organism>